<dbReference type="RefSeq" id="WP_306390433.1">
    <property type="nucleotide sequence ID" value="NZ_JAVCAP010000031.1"/>
</dbReference>
<dbReference type="CDD" id="cd01335">
    <property type="entry name" value="Radical_SAM"/>
    <property type="match status" value="1"/>
</dbReference>
<sequence length="283" mass="31368">MEPATLFAALSHYAAQQQWQYVYPVLSRRAQGLSLGINLHPNHACNWQCIYCQVHGLHRGHSPIINVPQLMDELQGCLQWLIDYLSSQGLLINAVVSDIAFAGDGEPTTSLQFPEAIEALATLLAAYPATQRPQSVRVITNGSQLHHGHVQHALRSLSMLHGEVWFKLDAGTDQEMLDINQTRLPVALHLQRLKTCCQYCRTWVQTAIVTRKTNHGLVTTPSLLPYIELLDKVKSEIAGVLLYGIARPGQQPLSSSIAPVSVMILEEYAETLRNAGYQVSVFA</sequence>
<name>A0ABT9JW41_9PROT</name>
<dbReference type="Proteomes" id="UP001225906">
    <property type="component" value="Unassembled WGS sequence"/>
</dbReference>
<proteinExistence type="predicted"/>
<dbReference type="Gene3D" id="3.20.20.70">
    <property type="entry name" value="Aldolase class I"/>
    <property type="match status" value="1"/>
</dbReference>
<dbReference type="InterPro" id="IPR013785">
    <property type="entry name" value="Aldolase_TIM"/>
</dbReference>
<dbReference type="EMBL" id="JAVCAP010000031">
    <property type="protein sequence ID" value="MDP8568689.1"/>
    <property type="molecule type" value="Genomic_DNA"/>
</dbReference>
<evidence type="ECO:0008006" key="3">
    <source>
        <dbReference type="Google" id="ProtNLM"/>
    </source>
</evidence>
<accession>A0ABT9JW41</accession>
<reference evidence="2" key="1">
    <citation type="journal article" date="2019" name="Int. J. Syst. Evol. Microbiol.">
        <title>The Global Catalogue of Microorganisms (GCM) 10K type strain sequencing project: providing services to taxonomists for standard genome sequencing and annotation.</title>
        <authorList>
            <consortium name="The Broad Institute Genomics Platform"/>
            <consortium name="The Broad Institute Genome Sequencing Center for Infectious Disease"/>
            <person name="Wu L."/>
            <person name="Ma J."/>
        </authorList>
    </citation>
    <scope>NUCLEOTIDE SEQUENCE [LARGE SCALE GENOMIC DNA]</scope>
    <source>
        <strain evidence="2">VKM B-3159</strain>
    </source>
</reference>
<keyword evidence="2" id="KW-1185">Reference proteome</keyword>
<gene>
    <name evidence="1" type="ORF">Q9291_12595</name>
</gene>
<protein>
    <recommendedName>
        <fullName evidence="3">Radical SAM protein</fullName>
    </recommendedName>
</protein>
<comment type="caution">
    <text evidence="1">The sequence shown here is derived from an EMBL/GenBank/DDBJ whole genome shotgun (WGS) entry which is preliminary data.</text>
</comment>
<dbReference type="InterPro" id="IPR058240">
    <property type="entry name" value="rSAM_sf"/>
</dbReference>
<evidence type="ECO:0000313" key="2">
    <source>
        <dbReference type="Proteomes" id="UP001225906"/>
    </source>
</evidence>
<dbReference type="SUPFAM" id="SSF102114">
    <property type="entry name" value="Radical SAM enzymes"/>
    <property type="match status" value="1"/>
</dbReference>
<organism evidence="1 2">
    <name type="scientific">Methylophilus aquaticus</name>
    <dbReference type="NCBI Taxonomy" id="1971610"/>
    <lineage>
        <taxon>Bacteria</taxon>
        <taxon>Pseudomonadati</taxon>
        <taxon>Pseudomonadota</taxon>
        <taxon>Betaproteobacteria</taxon>
        <taxon>Nitrosomonadales</taxon>
        <taxon>Methylophilaceae</taxon>
        <taxon>Methylophilus</taxon>
    </lineage>
</organism>
<evidence type="ECO:0000313" key="1">
    <source>
        <dbReference type="EMBL" id="MDP8568689.1"/>
    </source>
</evidence>